<dbReference type="OrthoDB" id="999962at2759"/>
<keyword evidence="4 8" id="KW-0812">Transmembrane</keyword>
<organism evidence="9 10">
    <name type="scientific">Gymnopus androsaceus JB14</name>
    <dbReference type="NCBI Taxonomy" id="1447944"/>
    <lineage>
        <taxon>Eukaryota</taxon>
        <taxon>Fungi</taxon>
        <taxon>Dikarya</taxon>
        <taxon>Basidiomycota</taxon>
        <taxon>Agaricomycotina</taxon>
        <taxon>Agaricomycetes</taxon>
        <taxon>Agaricomycetidae</taxon>
        <taxon>Agaricales</taxon>
        <taxon>Marasmiineae</taxon>
        <taxon>Omphalotaceae</taxon>
        <taxon>Gymnopus</taxon>
    </lineage>
</organism>
<keyword evidence="2" id="KW-0813">Transport</keyword>
<dbReference type="InterPro" id="IPR013657">
    <property type="entry name" value="SCL35B1-4/HUT1"/>
</dbReference>
<dbReference type="GO" id="GO:0005462">
    <property type="term" value="F:UDP-N-acetylglucosamine transmembrane transporter activity"/>
    <property type="evidence" value="ECO:0007669"/>
    <property type="project" value="TreeGrafter"/>
</dbReference>
<feature type="region of interest" description="Disordered" evidence="7">
    <location>
        <begin position="360"/>
        <end position="387"/>
    </location>
</feature>
<dbReference type="Proteomes" id="UP000799118">
    <property type="component" value="Unassembled WGS sequence"/>
</dbReference>
<name>A0A6A4IA39_9AGAR</name>
<feature type="transmembrane region" description="Helical" evidence="8">
    <location>
        <begin position="139"/>
        <end position="160"/>
    </location>
</feature>
<reference evidence="9" key="1">
    <citation type="journal article" date="2019" name="Environ. Microbiol.">
        <title>Fungal ecological strategies reflected in gene transcription - a case study of two litter decomposers.</title>
        <authorList>
            <person name="Barbi F."/>
            <person name="Kohler A."/>
            <person name="Barry K."/>
            <person name="Baskaran P."/>
            <person name="Daum C."/>
            <person name="Fauchery L."/>
            <person name="Ihrmark K."/>
            <person name="Kuo A."/>
            <person name="LaButti K."/>
            <person name="Lipzen A."/>
            <person name="Morin E."/>
            <person name="Grigoriev I.V."/>
            <person name="Henrissat B."/>
            <person name="Lindahl B."/>
            <person name="Martin F."/>
        </authorList>
    </citation>
    <scope>NUCLEOTIDE SEQUENCE</scope>
    <source>
        <strain evidence="9">JB14</strain>
    </source>
</reference>
<dbReference type="EMBL" id="ML769399">
    <property type="protein sequence ID" value="KAE9406880.1"/>
    <property type="molecule type" value="Genomic_DNA"/>
</dbReference>
<feature type="transmembrane region" description="Helical" evidence="8">
    <location>
        <begin position="206"/>
        <end position="227"/>
    </location>
</feature>
<evidence type="ECO:0000256" key="8">
    <source>
        <dbReference type="SAM" id="Phobius"/>
    </source>
</evidence>
<protein>
    <submittedName>
        <fullName evidence="9">UAA transporter</fullName>
    </submittedName>
</protein>
<dbReference type="GO" id="GO:0000139">
    <property type="term" value="C:Golgi membrane"/>
    <property type="evidence" value="ECO:0007669"/>
    <property type="project" value="TreeGrafter"/>
</dbReference>
<sequence>MRKKSSKKPTANGSQLAEPKPKPADPGVTIPQAGSVLLDYSAILSLVLGGCCANVWSYEQLLIMNPRIGSALTFSQMMFITLQSLPNFLTFESNSKPSRRWLPTLKPRQVPLSQWASQVLVHTTGSLLNNWAFAFNVPLTVLIVFRSAGLAVSMVLGFFILGRRYSILQVASVLTVSVGAILATLSKTTETTTSSSSSTPPIDLQRYTLGIAMVLTSLLLTGILGVLQEQTYKKYGPCWKEGVFYMHVLSLPVFLFLAQDVRQGLASLNHPSDTSSGSALTSWLILAGNLITQLVCVSGVNRLTSRVSSVSTNLVLTTRKAISLCFSVWWFGSGWNLELAMGAGMVFLGSLVFSIGGSASTKSAGSGGESGSVRRSSRQSKEKEKEE</sequence>
<evidence type="ECO:0000256" key="4">
    <source>
        <dbReference type="ARBA" id="ARBA00022692"/>
    </source>
</evidence>
<dbReference type="AlphaFoldDB" id="A0A6A4IA39"/>
<feature type="region of interest" description="Disordered" evidence="7">
    <location>
        <begin position="1"/>
        <end position="28"/>
    </location>
</feature>
<dbReference type="PANTHER" id="PTHR10778">
    <property type="entry name" value="SOLUTE CARRIER FAMILY 35 MEMBER B"/>
    <property type="match status" value="1"/>
</dbReference>
<evidence type="ECO:0000313" key="9">
    <source>
        <dbReference type="EMBL" id="KAE9406880.1"/>
    </source>
</evidence>
<dbReference type="Pfam" id="PF08449">
    <property type="entry name" value="UAA"/>
    <property type="match status" value="1"/>
</dbReference>
<proteinExistence type="predicted"/>
<keyword evidence="3" id="KW-0762">Sugar transport</keyword>
<gene>
    <name evidence="9" type="ORF">BT96DRAFT_875196</name>
</gene>
<evidence type="ECO:0000256" key="7">
    <source>
        <dbReference type="SAM" id="MobiDB-lite"/>
    </source>
</evidence>
<evidence type="ECO:0000256" key="5">
    <source>
        <dbReference type="ARBA" id="ARBA00022989"/>
    </source>
</evidence>
<evidence type="ECO:0000313" key="10">
    <source>
        <dbReference type="Proteomes" id="UP000799118"/>
    </source>
</evidence>
<feature type="transmembrane region" description="Helical" evidence="8">
    <location>
        <begin position="37"/>
        <end position="56"/>
    </location>
</feature>
<accession>A0A6A4IA39</accession>
<dbReference type="GO" id="GO:0005464">
    <property type="term" value="F:UDP-xylose transmembrane transporter activity"/>
    <property type="evidence" value="ECO:0007669"/>
    <property type="project" value="TreeGrafter"/>
</dbReference>
<feature type="transmembrane region" description="Helical" evidence="8">
    <location>
        <begin position="278"/>
        <end position="300"/>
    </location>
</feature>
<evidence type="ECO:0000256" key="1">
    <source>
        <dbReference type="ARBA" id="ARBA00004127"/>
    </source>
</evidence>
<dbReference type="PANTHER" id="PTHR10778:SF4">
    <property type="entry name" value="NUCLEOTIDE SUGAR TRANSPORTER SLC35B4"/>
    <property type="match status" value="1"/>
</dbReference>
<keyword evidence="10" id="KW-1185">Reference proteome</keyword>
<feature type="transmembrane region" description="Helical" evidence="8">
    <location>
        <begin position="167"/>
        <end position="186"/>
    </location>
</feature>
<keyword evidence="5 8" id="KW-1133">Transmembrane helix</keyword>
<keyword evidence="6 8" id="KW-0472">Membrane</keyword>
<comment type="subcellular location">
    <subcellularLocation>
        <location evidence="1">Endomembrane system</location>
        <topology evidence="1">Multi-pass membrane protein</topology>
    </subcellularLocation>
</comment>
<evidence type="ECO:0000256" key="2">
    <source>
        <dbReference type="ARBA" id="ARBA00022448"/>
    </source>
</evidence>
<evidence type="ECO:0000256" key="6">
    <source>
        <dbReference type="ARBA" id="ARBA00023136"/>
    </source>
</evidence>
<evidence type="ECO:0000256" key="3">
    <source>
        <dbReference type="ARBA" id="ARBA00022597"/>
    </source>
</evidence>
<dbReference type="GO" id="GO:0005789">
    <property type="term" value="C:endoplasmic reticulum membrane"/>
    <property type="evidence" value="ECO:0007669"/>
    <property type="project" value="TreeGrafter"/>
</dbReference>
<dbReference type="NCBIfam" id="TIGR00803">
    <property type="entry name" value="nst"/>
    <property type="match status" value="1"/>
</dbReference>
<feature type="transmembrane region" description="Helical" evidence="8">
    <location>
        <begin position="239"/>
        <end position="258"/>
    </location>
</feature>